<dbReference type="InterPro" id="IPR000917">
    <property type="entry name" value="Sulfatase_N"/>
</dbReference>
<evidence type="ECO:0000256" key="3">
    <source>
        <dbReference type="ARBA" id="ARBA00022692"/>
    </source>
</evidence>
<proteinExistence type="predicted"/>
<feature type="transmembrane region" description="Helical" evidence="6">
    <location>
        <begin position="12"/>
        <end position="30"/>
    </location>
</feature>
<keyword evidence="5 6" id="KW-0472">Membrane</keyword>
<dbReference type="PANTHER" id="PTHR47371:SF3">
    <property type="entry name" value="PHOSPHOGLYCEROL TRANSFERASE I"/>
    <property type="match status" value="1"/>
</dbReference>
<evidence type="ECO:0000313" key="8">
    <source>
        <dbReference type="EMBL" id="VAY87199.1"/>
    </source>
</evidence>
<dbReference type="GO" id="GO:0008960">
    <property type="term" value="F:phosphatidylglycerol-membrane-oligosaccharide glycerophosphotransferase activity"/>
    <property type="evidence" value="ECO:0007669"/>
    <property type="project" value="UniProtKB-EC"/>
</dbReference>
<dbReference type="InterPro" id="IPR050448">
    <property type="entry name" value="OpgB/LTA_synthase_biosynth"/>
</dbReference>
<dbReference type="EC" id="2.7.8.20" evidence="8"/>
<evidence type="ECO:0000259" key="7">
    <source>
        <dbReference type="Pfam" id="PF00884"/>
    </source>
</evidence>
<feature type="transmembrane region" description="Helical" evidence="6">
    <location>
        <begin position="124"/>
        <end position="149"/>
    </location>
</feature>
<gene>
    <name evidence="8" type="ORF">MNB_ARC-1_736</name>
</gene>
<dbReference type="Pfam" id="PF00884">
    <property type="entry name" value="Sulfatase"/>
    <property type="match status" value="1"/>
</dbReference>
<comment type="subcellular location">
    <subcellularLocation>
        <location evidence="1">Cell membrane</location>
        <topology evidence="1">Multi-pass membrane protein</topology>
    </subcellularLocation>
</comment>
<sequence length="634" mass="73596">MNILTKLSKYYLYMIIVFFIGRLSLFIIYFDKLQNSDTNYWLTFIYGLRMDTIVASTLLIIPMFLLTLSPTIIKNFTNLFLKYYFLIVLSFLIYMEVATFPFIAQYDVRPNYLFVEYLVYPKEVFSMIFAEYKFALSVAFMLIVSFIYYYLKYIKDSFTEIFNTSYLKRIALFIPLLLLLFIGIRSSFGHRGANISDAMYSSNRTVNEITKNSIHSVLYAVYVNAKYEGNRVVKQYGRMDIKEAISRVEKRLNIKSLDDKFPLLRVEKTHFKTQNSKNLVIFLQESLGYQFVQAVGGEKGITPNLNKLSKESILFKDLYSNGTRSIRGIAGIVSGNFSVPGKGVVKRNKSQRDYFTIAKLLKPYGYHTSFIYGGESRFDNMRGWFLGNGFDKIIDQPKFVNPSFVGTWGVCDEDVINRANEEYKNMYAKNQKFASVIFSTSNHSPFDFPDNKIDLIKNEKKKSVKNAIKYADFAIGKFIEQAKKENYYKDTIFVIVADHNVRVYGDDMVPIDMFQVPAIILGKDIKPFIYNKLATQPDVLSTALDLLGLDLKYPIMGHSIFSDKKQNIALMQFNTSYALRVDNKVAVLRPNKKAITFEYKNKHLRKLKHDEELEKDLLAFVITLNHLYNHKLYK</sequence>
<evidence type="ECO:0000256" key="6">
    <source>
        <dbReference type="SAM" id="Phobius"/>
    </source>
</evidence>
<feature type="transmembrane region" description="Helical" evidence="6">
    <location>
        <begin position="50"/>
        <end position="71"/>
    </location>
</feature>
<reference evidence="8" key="1">
    <citation type="submission" date="2018-10" db="EMBL/GenBank/DDBJ databases">
        <authorList>
            <person name="Aoki K."/>
        </authorList>
    </citation>
    <scope>NUCLEOTIDE SEQUENCE</scope>
</reference>
<dbReference type="Gene3D" id="3.30.1120.80">
    <property type="match status" value="1"/>
</dbReference>
<protein>
    <submittedName>
        <fullName evidence="8">Phosphoglycerol transferase I</fullName>
        <ecNumber evidence="8">2.7.8.20</ecNumber>
    </submittedName>
</protein>
<keyword evidence="3 6" id="KW-0812">Transmembrane</keyword>
<dbReference type="EMBL" id="UOYO01000020">
    <property type="protein sequence ID" value="VAY87199.1"/>
    <property type="molecule type" value="Genomic_DNA"/>
</dbReference>
<dbReference type="CDD" id="cd16015">
    <property type="entry name" value="LTA_synthase"/>
    <property type="match status" value="1"/>
</dbReference>
<keyword evidence="2" id="KW-1003">Cell membrane</keyword>
<dbReference type="GO" id="GO:0005886">
    <property type="term" value="C:plasma membrane"/>
    <property type="evidence" value="ECO:0007669"/>
    <property type="project" value="UniProtKB-SubCell"/>
</dbReference>
<dbReference type="InterPro" id="IPR017850">
    <property type="entry name" value="Alkaline_phosphatase_core_sf"/>
</dbReference>
<dbReference type="PANTHER" id="PTHR47371">
    <property type="entry name" value="LIPOTEICHOIC ACID SYNTHASE"/>
    <property type="match status" value="1"/>
</dbReference>
<evidence type="ECO:0000256" key="1">
    <source>
        <dbReference type="ARBA" id="ARBA00004651"/>
    </source>
</evidence>
<keyword evidence="4 6" id="KW-1133">Transmembrane helix</keyword>
<dbReference type="InterPro" id="IPR012160">
    <property type="entry name" value="LtaS-like"/>
</dbReference>
<dbReference type="AlphaFoldDB" id="A0A3B1E621"/>
<evidence type="ECO:0000256" key="5">
    <source>
        <dbReference type="ARBA" id="ARBA00023136"/>
    </source>
</evidence>
<dbReference type="SUPFAM" id="SSF53649">
    <property type="entry name" value="Alkaline phosphatase-like"/>
    <property type="match status" value="1"/>
</dbReference>
<feature type="domain" description="Sulfatase N-terminal" evidence="7">
    <location>
        <begin position="277"/>
        <end position="548"/>
    </location>
</feature>
<evidence type="ECO:0000256" key="4">
    <source>
        <dbReference type="ARBA" id="ARBA00022989"/>
    </source>
</evidence>
<accession>A0A3B1E621</accession>
<dbReference type="PIRSF" id="PIRSF005091">
    <property type="entry name" value="Mmb_sulf_HI1246"/>
    <property type="match status" value="1"/>
</dbReference>
<dbReference type="Gene3D" id="3.40.720.10">
    <property type="entry name" value="Alkaline Phosphatase, subunit A"/>
    <property type="match status" value="1"/>
</dbReference>
<feature type="transmembrane region" description="Helical" evidence="6">
    <location>
        <begin position="170"/>
        <end position="188"/>
    </location>
</feature>
<name>A0A3B1E621_9ZZZZ</name>
<feature type="transmembrane region" description="Helical" evidence="6">
    <location>
        <begin position="83"/>
        <end position="104"/>
    </location>
</feature>
<organism evidence="8">
    <name type="scientific">hydrothermal vent metagenome</name>
    <dbReference type="NCBI Taxonomy" id="652676"/>
    <lineage>
        <taxon>unclassified sequences</taxon>
        <taxon>metagenomes</taxon>
        <taxon>ecological metagenomes</taxon>
    </lineage>
</organism>
<evidence type="ECO:0000256" key="2">
    <source>
        <dbReference type="ARBA" id="ARBA00022475"/>
    </source>
</evidence>
<keyword evidence="8" id="KW-0808">Transferase</keyword>